<feature type="non-terminal residue" evidence="2">
    <location>
        <position position="1"/>
    </location>
</feature>
<feature type="repeat" description="HEAT" evidence="1">
    <location>
        <begin position="472"/>
        <end position="508"/>
    </location>
</feature>
<comment type="caution">
    <text evidence="2">The sequence shown here is derived from an EMBL/GenBank/DDBJ whole genome shotgun (WGS) entry which is preliminary data.</text>
</comment>
<sequence>GYDEIVQNVPTHLECLFEQLLKTPHHILTSRPYQNTLAYHVQMQITGFTDENIQQYVEQFFDQMKDELDNASIKSKKLFSFLATNRSIWGVAHIPVNLELICSLWSNEDLIETNDLRITSLYTMMIEWLCRRYLSMPNKNIQNLSKDDVNQRCEKELAFLENLAFNGMKSNTIILRPNLLTKALKEAKVSLHNHPHILNIGILKSFNKRGVDTGIDIQKDHYFVHLSFQEYFAARYLINALNGSSDDKTKATEFIKTQKYNQRYALVFTFVSGLCNENDANTCLNIFWKTILTSPVDLVGIRHIQLVICCIEETSTQSSISWQSENALTNEVITKLMSALGDESDKVSYRARCALGNIGKKTATNEVITKLMSALGDESERVRGCVCNTLGHIGEKATTNEVTSKLMSALGDESECVRSYACYALGKIGGKAATNEMITKLVSALGDENDNVRASALDAIGKMGEKAATNEVITKLMSALEDEKEDVRENAYEALGKIGGTAARDEMI</sequence>
<dbReference type="AlphaFoldDB" id="A0A8S2X8I1"/>
<proteinExistence type="predicted"/>
<dbReference type="SUPFAM" id="SSF48371">
    <property type="entry name" value="ARM repeat"/>
    <property type="match status" value="1"/>
</dbReference>
<feature type="non-terminal residue" evidence="2">
    <location>
        <position position="508"/>
    </location>
</feature>
<dbReference type="PANTHER" id="PTHR46844:SF1">
    <property type="entry name" value="SLR5058 PROTEIN"/>
    <property type="match status" value="1"/>
</dbReference>
<evidence type="ECO:0000313" key="2">
    <source>
        <dbReference type="EMBL" id="CAF4482725.1"/>
    </source>
</evidence>
<dbReference type="EMBL" id="CAJOBC010102919">
    <property type="protein sequence ID" value="CAF4482725.1"/>
    <property type="molecule type" value="Genomic_DNA"/>
</dbReference>
<accession>A0A8S2X8I1</accession>
<dbReference type="PANTHER" id="PTHR46844">
    <property type="entry name" value="SLR5058 PROTEIN"/>
    <property type="match status" value="1"/>
</dbReference>
<organism evidence="2 3">
    <name type="scientific">Didymodactylos carnosus</name>
    <dbReference type="NCBI Taxonomy" id="1234261"/>
    <lineage>
        <taxon>Eukaryota</taxon>
        <taxon>Metazoa</taxon>
        <taxon>Spiralia</taxon>
        <taxon>Gnathifera</taxon>
        <taxon>Rotifera</taxon>
        <taxon>Eurotatoria</taxon>
        <taxon>Bdelloidea</taxon>
        <taxon>Philodinida</taxon>
        <taxon>Philodinidae</taxon>
        <taxon>Didymodactylos</taxon>
    </lineage>
</organism>
<dbReference type="Pfam" id="PF13646">
    <property type="entry name" value="HEAT_2"/>
    <property type="match status" value="2"/>
</dbReference>
<dbReference type="PROSITE" id="PS50077">
    <property type="entry name" value="HEAT_REPEAT"/>
    <property type="match status" value="1"/>
</dbReference>
<dbReference type="InterPro" id="IPR004155">
    <property type="entry name" value="PBS_lyase_HEAT"/>
</dbReference>
<dbReference type="Proteomes" id="UP000681722">
    <property type="component" value="Unassembled WGS sequence"/>
</dbReference>
<evidence type="ECO:0000313" key="3">
    <source>
        <dbReference type="Proteomes" id="UP000681722"/>
    </source>
</evidence>
<dbReference type="InterPro" id="IPR021133">
    <property type="entry name" value="HEAT_type_2"/>
</dbReference>
<dbReference type="OrthoDB" id="120976at2759"/>
<dbReference type="InterPro" id="IPR011989">
    <property type="entry name" value="ARM-like"/>
</dbReference>
<name>A0A8S2X8I1_9BILA</name>
<gene>
    <name evidence="2" type="ORF">SRO942_LOCUS43914</name>
</gene>
<dbReference type="InterPro" id="IPR016024">
    <property type="entry name" value="ARM-type_fold"/>
</dbReference>
<dbReference type="SMART" id="SM00567">
    <property type="entry name" value="EZ_HEAT"/>
    <property type="match status" value="3"/>
</dbReference>
<protein>
    <recommendedName>
        <fullName evidence="4">HEAT repeat domain-containing protein</fullName>
    </recommendedName>
</protein>
<dbReference type="Gene3D" id="1.25.10.10">
    <property type="entry name" value="Leucine-rich Repeat Variant"/>
    <property type="match status" value="1"/>
</dbReference>
<evidence type="ECO:0000256" key="1">
    <source>
        <dbReference type="PROSITE-ProRule" id="PRU00103"/>
    </source>
</evidence>
<reference evidence="2" key="1">
    <citation type="submission" date="2021-02" db="EMBL/GenBank/DDBJ databases">
        <authorList>
            <person name="Nowell W R."/>
        </authorList>
    </citation>
    <scope>NUCLEOTIDE SEQUENCE</scope>
</reference>
<evidence type="ECO:0008006" key="4">
    <source>
        <dbReference type="Google" id="ProtNLM"/>
    </source>
</evidence>